<name>A0ABD3KYZ8_EUCGL</name>
<accession>A0ABD3KYZ8</accession>
<dbReference type="PANTHER" id="PTHR33223">
    <property type="entry name" value="CCHC-TYPE DOMAIN-CONTAINING PROTEIN"/>
    <property type="match status" value="1"/>
</dbReference>
<protein>
    <recommendedName>
        <fullName evidence="1">Retrotransposon gag domain-containing protein</fullName>
    </recommendedName>
</protein>
<organism evidence="2 3">
    <name type="scientific">Eucalyptus globulus</name>
    <name type="common">Tasmanian blue gum</name>
    <dbReference type="NCBI Taxonomy" id="34317"/>
    <lineage>
        <taxon>Eukaryota</taxon>
        <taxon>Viridiplantae</taxon>
        <taxon>Streptophyta</taxon>
        <taxon>Embryophyta</taxon>
        <taxon>Tracheophyta</taxon>
        <taxon>Spermatophyta</taxon>
        <taxon>Magnoliopsida</taxon>
        <taxon>eudicotyledons</taxon>
        <taxon>Gunneridae</taxon>
        <taxon>Pentapetalae</taxon>
        <taxon>rosids</taxon>
        <taxon>malvids</taxon>
        <taxon>Myrtales</taxon>
        <taxon>Myrtaceae</taxon>
        <taxon>Myrtoideae</taxon>
        <taxon>Eucalypteae</taxon>
        <taxon>Eucalyptus</taxon>
    </lineage>
</organism>
<evidence type="ECO:0000313" key="3">
    <source>
        <dbReference type="Proteomes" id="UP001634007"/>
    </source>
</evidence>
<feature type="domain" description="Retrotransposon gag" evidence="1">
    <location>
        <begin position="122"/>
        <end position="187"/>
    </location>
</feature>
<dbReference type="PANTHER" id="PTHR33223:SF8">
    <property type="entry name" value="OS04G0172440 PROTEIN"/>
    <property type="match status" value="1"/>
</dbReference>
<proteinExistence type="predicted"/>
<evidence type="ECO:0000259" key="1">
    <source>
        <dbReference type="Pfam" id="PF03732"/>
    </source>
</evidence>
<dbReference type="EMBL" id="JBJKBG010000003">
    <property type="protein sequence ID" value="KAL3744925.1"/>
    <property type="molecule type" value="Genomic_DNA"/>
</dbReference>
<evidence type="ECO:0000313" key="2">
    <source>
        <dbReference type="EMBL" id="KAL3744925.1"/>
    </source>
</evidence>
<dbReference type="Pfam" id="PF03732">
    <property type="entry name" value="Retrotrans_gag"/>
    <property type="match status" value="1"/>
</dbReference>
<dbReference type="AlphaFoldDB" id="A0ABD3KYZ8"/>
<dbReference type="Proteomes" id="UP001634007">
    <property type="component" value="Unassembled WGS sequence"/>
</dbReference>
<gene>
    <name evidence="2" type="ORF">ACJRO7_014090</name>
</gene>
<sequence length="192" mass="22527">MLVPTPKASNANVRENVAEEIPHQTPVVVELDPISKAMLTRMEEENNKRFAKLKEKLKAIQEYETNMIEDLSQYTKMDFPEKFKVPDFAKYDGTVDPKVHLKYYLNRMGCYAQNTPLLIQTFQESLSGPALQLYILLEPKKMEKWEELAEAFVLQYKYNIEIAPKRKVLTRTEKRRNESFRSFTQRWCALAA</sequence>
<comment type="caution">
    <text evidence="2">The sequence shown here is derived from an EMBL/GenBank/DDBJ whole genome shotgun (WGS) entry which is preliminary data.</text>
</comment>
<keyword evidence="3" id="KW-1185">Reference proteome</keyword>
<dbReference type="InterPro" id="IPR005162">
    <property type="entry name" value="Retrotrans_gag_dom"/>
</dbReference>
<reference evidence="2 3" key="1">
    <citation type="submission" date="2024-11" db="EMBL/GenBank/DDBJ databases">
        <title>Chromosome-level genome assembly of Eucalyptus globulus Labill. provides insights into its genome evolution.</title>
        <authorList>
            <person name="Li X."/>
        </authorList>
    </citation>
    <scope>NUCLEOTIDE SEQUENCE [LARGE SCALE GENOMIC DNA]</scope>
    <source>
        <strain evidence="2">CL2024</strain>
        <tissue evidence="2">Fresh tender leaves</tissue>
    </source>
</reference>